<evidence type="ECO:0000256" key="3">
    <source>
        <dbReference type="ARBA" id="ARBA00022692"/>
    </source>
</evidence>
<dbReference type="WBParaSite" id="Smp_344440.1">
    <property type="protein sequence ID" value="Smp_344440.1"/>
    <property type="gene ID" value="Smp_344440"/>
</dbReference>
<evidence type="ECO:0000256" key="1">
    <source>
        <dbReference type="ARBA" id="ARBA00004141"/>
    </source>
</evidence>
<dbReference type="Pfam" id="PF00335">
    <property type="entry name" value="Tetraspanin"/>
    <property type="match status" value="1"/>
</dbReference>
<feature type="transmembrane region" description="Helical" evidence="6">
    <location>
        <begin position="261"/>
        <end position="284"/>
    </location>
</feature>
<dbReference type="InterPro" id="IPR008952">
    <property type="entry name" value="Tetraspanin_EC2_sf"/>
</dbReference>
<keyword evidence="5 6" id="KW-0472">Membrane</keyword>
<evidence type="ECO:0000256" key="2">
    <source>
        <dbReference type="ARBA" id="ARBA00006840"/>
    </source>
</evidence>
<accession>A0A5K4FD80</accession>
<sequence>MSLTFTIPKFFLFCLNFLLVIIGLALIAVGSWVTADDQGFIDTIQLFSSYNSIELQLYQGTSLLRYFSYAVIIMGGLLVVIAFVGCWGVVIENRGLLIAFTALMITLVLLEGGAAGAMGGTQSLWKQDYEKSMTVRFESNYRGTFGAFSISEFDDYSLKMDKLMIELECCGLNGYQDFSNTRSSWYLVGRKYPDGTSGDEIKIPPACCKYTSKDFLRNADYGKFQDNLKNKDCVKTTNESNMNVGCLAAVNNKIQQRALPFISIPIVIFLLQIATIGLSIFLICRIKKWDNELYY</sequence>
<dbReference type="CDD" id="cd03156">
    <property type="entry name" value="uroplakin_I_like_LEL"/>
    <property type="match status" value="1"/>
</dbReference>
<keyword evidence="7" id="KW-1185">Reference proteome</keyword>
<dbReference type="Gene3D" id="1.10.1450.10">
    <property type="entry name" value="Tetraspanin"/>
    <property type="match status" value="1"/>
</dbReference>
<feature type="transmembrane region" description="Helical" evidence="6">
    <location>
        <begin position="97"/>
        <end position="118"/>
    </location>
</feature>
<keyword evidence="3 6" id="KW-0812">Transmembrane</keyword>
<dbReference type="PANTHER" id="PTHR19282">
    <property type="entry name" value="TETRASPANIN"/>
    <property type="match status" value="1"/>
</dbReference>
<feature type="transmembrane region" description="Helical" evidence="6">
    <location>
        <begin position="12"/>
        <end position="33"/>
    </location>
</feature>
<reference evidence="8" key="2">
    <citation type="submission" date="2019-11" db="UniProtKB">
        <authorList>
            <consortium name="WormBaseParasite"/>
        </authorList>
    </citation>
    <scope>IDENTIFICATION</scope>
    <source>
        <strain evidence="8">Puerto Rican</strain>
    </source>
</reference>
<proteinExistence type="inferred from homology"/>
<dbReference type="PANTHER" id="PTHR19282:SF544">
    <property type="entry name" value="TETRASPANIN"/>
    <property type="match status" value="1"/>
</dbReference>
<comment type="subcellular location">
    <subcellularLocation>
        <location evidence="1 6">Membrane</location>
        <topology evidence="1 6">Multi-pass membrane protein</topology>
    </subcellularLocation>
</comment>
<dbReference type="Proteomes" id="UP000008854">
    <property type="component" value="Unassembled WGS sequence"/>
</dbReference>
<dbReference type="InterPro" id="IPR018499">
    <property type="entry name" value="Tetraspanin/Peripherin"/>
</dbReference>
<reference evidence="7" key="1">
    <citation type="journal article" date="2012" name="PLoS Negl. Trop. Dis.">
        <title>A systematically improved high quality genome and transcriptome of the human blood fluke Schistosoma mansoni.</title>
        <authorList>
            <person name="Protasio A.V."/>
            <person name="Tsai I.J."/>
            <person name="Babbage A."/>
            <person name="Nichol S."/>
            <person name="Hunt M."/>
            <person name="Aslett M.A."/>
            <person name="De Silva N."/>
            <person name="Velarde G.S."/>
            <person name="Anderson T.J."/>
            <person name="Clark R.C."/>
            <person name="Davidson C."/>
            <person name="Dillon G.P."/>
            <person name="Holroyd N.E."/>
            <person name="LoVerde P.T."/>
            <person name="Lloyd C."/>
            <person name="McQuillan J."/>
            <person name="Oliveira G."/>
            <person name="Otto T.D."/>
            <person name="Parker-Manuel S.J."/>
            <person name="Quail M.A."/>
            <person name="Wilson R.A."/>
            <person name="Zerlotini A."/>
            <person name="Dunne D.W."/>
            <person name="Berriman M."/>
        </authorList>
    </citation>
    <scope>NUCLEOTIDE SEQUENCE [LARGE SCALE GENOMIC DNA]</scope>
    <source>
        <strain evidence="7">Puerto Rican</strain>
    </source>
</reference>
<organism evidence="7 8">
    <name type="scientific">Schistosoma mansoni</name>
    <name type="common">Blood fluke</name>
    <dbReference type="NCBI Taxonomy" id="6183"/>
    <lineage>
        <taxon>Eukaryota</taxon>
        <taxon>Metazoa</taxon>
        <taxon>Spiralia</taxon>
        <taxon>Lophotrochozoa</taxon>
        <taxon>Platyhelminthes</taxon>
        <taxon>Trematoda</taxon>
        <taxon>Digenea</taxon>
        <taxon>Strigeidida</taxon>
        <taxon>Schistosomatoidea</taxon>
        <taxon>Schistosomatidae</taxon>
        <taxon>Schistosoma</taxon>
    </lineage>
</organism>
<protein>
    <recommendedName>
        <fullName evidence="6">Tetraspanin</fullName>
    </recommendedName>
</protein>
<name>A0A5K4FD80_SCHMA</name>
<dbReference type="SUPFAM" id="SSF48652">
    <property type="entry name" value="Tetraspanin"/>
    <property type="match status" value="1"/>
</dbReference>
<comment type="similarity">
    <text evidence="2 6">Belongs to the tetraspanin (TM4SF) family.</text>
</comment>
<evidence type="ECO:0000256" key="4">
    <source>
        <dbReference type="ARBA" id="ARBA00022989"/>
    </source>
</evidence>
<keyword evidence="4 6" id="KW-1133">Transmembrane helix</keyword>
<dbReference type="STRING" id="6183.A0A5K4FD80"/>
<evidence type="ECO:0000313" key="7">
    <source>
        <dbReference type="Proteomes" id="UP000008854"/>
    </source>
</evidence>
<dbReference type="InterPro" id="IPR000301">
    <property type="entry name" value="Tetraspanin_animals"/>
</dbReference>
<evidence type="ECO:0000256" key="6">
    <source>
        <dbReference type="RuleBase" id="RU361218"/>
    </source>
</evidence>
<dbReference type="PRINTS" id="PR00259">
    <property type="entry name" value="TMFOUR"/>
</dbReference>
<feature type="transmembrane region" description="Helical" evidence="6">
    <location>
        <begin position="66"/>
        <end position="90"/>
    </location>
</feature>
<evidence type="ECO:0000313" key="8">
    <source>
        <dbReference type="WBParaSite" id="Smp_344440.1"/>
    </source>
</evidence>
<dbReference type="GO" id="GO:0005886">
    <property type="term" value="C:plasma membrane"/>
    <property type="evidence" value="ECO:0007669"/>
    <property type="project" value="TreeGrafter"/>
</dbReference>
<dbReference type="PIRSF" id="PIRSF002419">
    <property type="entry name" value="Tetraspanin"/>
    <property type="match status" value="1"/>
</dbReference>
<dbReference type="InParanoid" id="A0A5K4FD80"/>
<dbReference type="AlphaFoldDB" id="A0A5K4FD80"/>
<evidence type="ECO:0000256" key="5">
    <source>
        <dbReference type="ARBA" id="ARBA00023136"/>
    </source>
</evidence>